<dbReference type="PANTHER" id="PTHR30606:SF9">
    <property type="entry name" value="LIPID A BIOSYNTHESIS LAUROYLTRANSFERASE"/>
    <property type="match status" value="1"/>
</dbReference>
<evidence type="ECO:0000313" key="8">
    <source>
        <dbReference type="Proteomes" id="UP001326613"/>
    </source>
</evidence>
<dbReference type="RefSeq" id="WP_323738707.1">
    <property type="nucleotide sequence ID" value="NZ_CP112932.1"/>
</dbReference>
<evidence type="ECO:0000256" key="2">
    <source>
        <dbReference type="ARBA" id="ARBA00022475"/>
    </source>
</evidence>
<keyword evidence="4" id="KW-0808">Transferase</keyword>
<dbReference type="Pfam" id="PF03279">
    <property type="entry name" value="Lip_A_acyltrans"/>
    <property type="match status" value="1"/>
</dbReference>
<reference evidence="7 8" key="1">
    <citation type="submission" date="2022-10" db="EMBL/GenBank/DDBJ databases">
        <title>Host association and intracellularity evolved multiple times independently in the Rickettsiales.</title>
        <authorList>
            <person name="Castelli M."/>
            <person name="Nardi T."/>
            <person name="Gammuto L."/>
            <person name="Bellinzona G."/>
            <person name="Sabaneyeva E."/>
            <person name="Potekhin A."/>
            <person name="Serra V."/>
            <person name="Petroni G."/>
            <person name="Sassera D."/>
        </authorList>
    </citation>
    <scope>NUCLEOTIDE SEQUENCE [LARGE SCALE GENOMIC DNA]</scope>
    <source>
        <strain evidence="7 8">Kr 154-4</strain>
    </source>
</reference>
<dbReference type="Proteomes" id="UP001326613">
    <property type="component" value="Chromosome"/>
</dbReference>
<proteinExistence type="predicted"/>
<organism evidence="7 8">
    <name type="scientific">Candidatus Trichorickettsia mobilis</name>
    <dbReference type="NCBI Taxonomy" id="1346319"/>
    <lineage>
        <taxon>Bacteria</taxon>
        <taxon>Pseudomonadati</taxon>
        <taxon>Pseudomonadota</taxon>
        <taxon>Alphaproteobacteria</taxon>
        <taxon>Rickettsiales</taxon>
        <taxon>Rickettsiaceae</taxon>
        <taxon>Rickettsieae</taxon>
        <taxon>Candidatus Trichorickettsia</taxon>
    </lineage>
</organism>
<evidence type="ECO:0000256" key="4">
    <source>
        <dbReference type="ARBA" id="ARBA00022679"/>
    </source>
</evidence>
<keyword evidence="5" id="KW-0472">Membrane</keyword>
<gene>
    <name evidence="7" type="ORF">Trichorick_00538</name>
</gene>
<dbReference type="EMBL" id="CP112932">
    <property type="protein sequence ID" value="WPY00655.1"/>
    <property type="molecule type" value="Genomic_DNA"/>
</dbReference>
<name>A0ABZ0UTY4_9RICK</name>
<evidence type="ECO:0000256" key="6">
    <source>
        <dbReference type="ARBA" id="ARBA00023315"/>
    </source>
</evidence>
<evidence type="ECO:0000256" key="3">
    <source>
        <dbReference type="ARBA" id="ARBA00022519"/>
    </source>
</evidence>
<evidence type="ECO:0000256" key="1">
    <source>
        <dbReference type="ARBA" id="ARBA00004533"/>
    </source>
</evidence>
<accession>A0ABZ0UTY4</accession>
<protein>
    <submittedName>
        <fullName evidence="7">Lipid A biosynthesis lauroyl acyltransferase</fullName>
    </submittedName>
</protein>
<dbReference type="NCBIfam" id="NF005150">
    <property type="entry name" value="PRK06628.1"/>
    <property type="match status" value="1"/>
</dbReference>
<keyword evidence="8" id="KW-1185">Reference proteome</keyword>
<comment type="subcellular location">
    <subcellularLocation>
        <location evidence="1">Cell inner membrane</location>
    </subcellularLocation>
</comment>
<dbReference type="PANTHER" id="PTHR30606">
    <property type="entry name" value="LIPID A BIOSYNTHESIS LAUROYL ACYLTRANSFERASE"/>
    <property type="match status" value="1"/>
</dbReference>
<evidence type="ECO:0000256" key="5">
    <source>
        <dbReference type="ARBA" id="ARBA00023136"/>
    </source>
</evidence>
<dbReference type="InterPro" id="IPR004960">
    <property type="entry name" value="LipA_acyltrans"/>
</dbReference>
<evidence type="ECO:0000313" key="7">
    <source>
        <dbReference type="EMBL" id="WPY00655.1"/>
    </source>
</evidence>
<dbReference type="GO" id="GO:0016746">
    <property type="term" value="F:acyltransferase activity"/>
    <property type="evidence" value="ECO:0007669"/>
    <property type="project" value="UniProtKB-KW"/>
</dbReference>
<keyword evidence="6 7" id="KW-0012">Acyltransferase</keyword>
<dbReference type="CDD" id="cd07984">
    <property type="entry name" value="LPLAT_LABLAT-like"/>
    <property type="match status" value="1"/>
</dbReference>
<sequence length="290" mass="33621">MKKFLRKIKHIIEYVLFLAIINLLKLFGIDRSANLCSTLAKKIGPLLPVTHIAKKNLQAVFSDSINHQQVINELWDNFGRFIGEFPYIPDISEIEISKRVEIEGIEHIAELQRLSKPFLLFTGHFANWDFALKIINKLYYKFAIVYRKANNPYINSVINNCRASNNIALIAKGPQGAKDLIRAMKSGHSIAMLVDQKMNDGIKVPFFGKPAMTAHAIAKFALQFKYPIIPCQIIRTTGSYFKIIIHSPLQYEQTNDLNIDCYNIMLKINQILEEWIKQRPGQWFWFHNRW</sequence>
<keyword evidence="2" id="KW-1003">Cell membrane</keyword>
<keyword evidence="3" id="KW-0997">Cell inner membrane</keyword>